<evidence type="ECO:0000313" key="21">
    <source>
        <dbReference type="Proteomes" id="UP001583177"/>
    </source>
</evidence>
<keyword evidence="13 20" id="KW-0326">Glycosidase</keyword>
<dbReference type="InterPro" id="IPR050546">
    <property type="entry name" value="Glycosyl_Hydrlase_16"/>
</dbReference>
<evidence type="ECO:0000313" key="20">
    <source>
        <dbReference type="EMBL" id="KAL1860305.1"/>
    </source>
</evidence>
<name>A0ABR3WEL9_9PEZI</name>
<evidence type="ECO:0000256" key="14">
    <source>
        <dbReference type="ARBA" id="ARBA00023316"/>
    </source>
</evidence>
<dbReference type="SUPFAM" id="SSF49899">
    <property type="entry name" value="Concanavalin A-like lectins/glucanases"/>
    <property type="match status" value="1"/>
</dbReference>
<feature type="domain" description="GH16" evidence="19">
    <location>
        <begin position="38"/>
        <end position="230"/>
    </location>
</feature>
<keyword evidence="21" id="KW-1185">Reference proteome</keyword>
<keyword evidence="14" id="KW-0961">Cell wall biogenesis/degradation</keyword>
<protein>
    <recommendedName>
        <fullName evidence="16">Crh-like protein</fullName>
        <ecNumber evidence="16">3.2.-.-</ecNumber>
    </recommendedName>
</protein>
<evidence type="ECO:0000256" key="17">
    <source>
        <dbReference type="SAM" id="MobiDB-lite"/>
    </source>
</evidence>
<dbReference type="PANTHER" id="PTHR10963:SF68">
    <property type="entry name" value="GLYCOSIDASE CRH1-RELATED"/>
    <property type="match status" value="1"/>
</dbReference>
<comment type="catalytic activity">
    <reaction evidence="1">
        <text>Random endo-hydrolysis of N-acetyl-beta-D-glucosaminide (1-&gt;4)-beta-linkages in chitin and chitodextrins.</text>
        <dbReference type="EC" id="3.2.1.14"/>
    </reaction>
</comment>
<dbReference type="Gene3D" id="2.60.120.200">
    <property type="match status" value="1"/>
</dbReference>
<dbReference type="PIRSF" id="PIRSF037299">
    <property type="entry name" value="Glycosidase_CRH1_prd"/>
    <property type="match status" value="1"/>
</dbReference>
<evidence type="ECO:0000256" key="10">
    <source>
        <dbReference type="ARBA" id="ARBA00023157"/>
    </source>
</evidence>
<comment type="subcellular location">
    <subcellularLocation>
        <location evidence="2">Cell envelope</location>
    </subcellularLocation>
    <subcellularLocation>
        <location evidence="3">Membrane</location>
        <topology evidence="3">Lipid-anchor</topology>
        <topology evidence="3">GPI-anchor</topology>
    </subcellularLocation>
</comment>
<comment type="caution">
    <text evidence="20">The sequence shown here is derived from an EMBL/GenBank/DDBJ whole genome shotgun (WGS) entry which is preliminary data.</text>
</comment>
<dbReference type="InterPro" id="IPR000757">
    <property type="entry name" value="Beta-glucanase-like"/>
</dbReference>
<keyword evidence="4" id="KW-0336">GPI-anchor</keyword>
<feature type="region of interest" description="Disordered" evidence="17">
    <location>
        <begin position="327"/>
        <end position="369"/>
    </location>
</feature>
<feature type="signal peptide" evidence="18">
    <location>
        <begin position="1"/>
        <end position="19"/>
    </location>
</feature>
<sequence>MQSNGVILTGLSLLSAAAAQTSTSCNPTEKTCSADQGLDQTSYSVDFTQGASDDWNVTYGTVTYDDTNGAVYTITQSGDAPTVQSNFYVFFGVVSVVMKAAPGTGIVSCAILESDDLDEIDWEWLGGTATEVETNYFGKGNTSTYDRETYVQMADSQSDFHNYTIVWTKESTIWMIDGESVRTLAYADANGGDNYPQTPMRVKLGIWAGGDSSNSEGTIEWAGGETDYDDGPFTAYIQSVSITNYNPVKSYTYGDLTGSYDSIVLGDTDANTTTTSSTETKSSIESGSLPTSPAPAGVPLNATGVVSVRPSATADASGILGPAPYANGSSSSTNSGSATSNSTSSSSSSSGGSSDSSSSSSSSSSASGSSSAAAAASAAKLSTTNAGYLTLVGVLGCALAFM</sequence>
<keyword evidence="7 18" id="KW-0732">Signal</keyword>
<keyword evidence="9 16" id="KW-0472">Membrane</keyword>
<evidence type="ECO:0000256" key="6">
    <source>
        <dbReference type="ARBA" id="ARBA00022679"/>
    </source>
</evidence>
<feature type="compositionally biased region" description="Low complexity" evidence="17">
    <location>
        <begin position="272"/>
        <end position="288"/>
    </location>
</feature>
<feature type="chain" id="PRO_5045280748" description="Crh-like protein" evidence="18">
    <location>
        <begin position="20"/>
        <end position="402"/>
    </location>
</feature>
<evidence type="ECO:0000256" key="11">
    <source>
        <dbReference type="ARBA" id="ARBA00023180"/>
    </source>
</evidence>
<feature type="region of interest" description="Disordered" evidence="17">
    <location>
        <begin position="271"/>
        <end position="296"/>
    </location>
</feature>
<keyword evidence="6" id="KW-0808">Transferase</keyword>
<keyword evidence="11" id="KW-0325">Glycoprotein</keyword>
<evidence type="ECO:0000256" key="8">
    <source>
        <dbReference type="ARBA" id="ARBA00022801"/>
    </source>
</evidence>
<evidence type="ECO:0000256" key="16">
    <source>
        <dbReference type="PIRNR" id="PIRNR037299"/>
    </source>
</evidence>
<evidence type="ECO:0000256" key="12">
    <source>
        <dbReference type="ARBA" id="ARBA00023288"/>
    </source>
</evidence>
<evidence type="ECO:0000256" key="18">
    <source>
        <dbReference type="SAM" id="SignalP"/>
    </source>
</evidence>
<dbReference type="InterPro" id="IPR013320">
    <property type="entry name" value="ConA-like_dom_sf"/>
</dbReference>
<dbReference type="EC" id="3.2.-.-" evidence="16"/>
<evidence type="ECO:0000256" key="13">
    <source>
        <dbReference type="ARBA" id="ARBA00023295"/>
    </source>
</evidence>
<dbReference type="EMBL" id="JAWRVE010000094">
    <property type="protein sequence ID" value="KAL1860305.1"/>
    <property type="molecule type" value="Genomic_DNA"/>
</dbReference>
<dbReference type="GO" id="GO:0042972">
    <property type="term" value="F:licheninase activity"/>
    <property type="evidence" value="ECO:0007669"/>
    <property type="project" value="UniProtKB-EC"/>
</dbReference>
<dbReference type="PROSITE" id="PS51762">
    <property type="entry name" value="GH16_2"/>
    <property type="match status" value="1"/>
</dbReference>
<comment type="similarity">
    <text evidence="15">Belongs to the glycosyl hydrolase 16 family. CRH1 subfamily.</text>
</comment>
<evidence type="ECO:0000256" key="7">
    <source>
        <dbReference type="ARBA" id="ARBA00022729"/>
    </source>
</evidence>
<evidence type="ECO:0000256" key="1">
    <source>
        <dbReference type="ARBA" id="ARBA00000822"/>
    </source>
</evidence>
<gene>
    <name evidence="20" type="primary">CRH1_2</name>
    <name evidence="20" type="ORF">Daus18300_009360</name>
</gene>
<evidence type="ECO:0000256" key="2">
    <source>
        <dbReference type="ARBA" id="ARBA00004196"/>
    </source>
</evidence>
<evidence type="ECO:0000256" key="3">
    <source>
        <dbReference type="ARBA" id="ARBA00004589"/>
    </source>
</evidence>
<dbReference type="Pfam" id="PF00722">
    <property type="entry name" value="Glyco_hydro_16"/>
    <property type="match status" value="1"/>
</dbReference>
<keyword evidence="12" id="KW-0449">Lipoprotein</keyword>
<organism evidence="20 21">
    <name type="scientific">Diaporthe australafricana</name>
    <dbReference type="NCBI Taxonomy" id="127596"/>
    <lineage>
        <taxon>Eukaryota</taxon>
        <taxon>Fungi</taxon>
        <taxon>Dikarya</taxon>
        <taxon>Ascomycota</taxon>
        <taxon>Pezizomycotina</taxon>
        <taxon>Sordariomycetes</taxon>
        <taxon>Sordariomycetidae</taxon>
        <taxon>Diaporthales</taxon>
        <taxon>Diaporthaceae</taxon>
        <taxon>Diaporthe</taxon>
    </lineage>
</organism>
<keyword evidence="8 16" id="KW-0378">Hydrolase</keyword>
<keyword evidence="10" id="KW-1015">Disulfide bond</keyword>
<dbReference type="Proteomes" id="UP001583177">
    <property type="component" value="Unassembled WGS sequence"/>
</dbReference>
<evidence type="ECO:0000256" key="4">
    <source>
        <dbReference type="ARBA" id="ARBA00022622"/>
    </source>
</evidence>
<evidence type="ECO:0000256" key="9">
    <source>
        <dbReference type="ARBA" id="ARBA00023136"/>
    </source>
</evidence>
<accession>A0ABR3WEL9</accession>
<reference evidence="20 21" key="1">
    <citation type="journal article" date="2024" name="IMA Fungus">
        <title>IMA Genome - F19 : A genome assembly and annotation guide to empower mycologists, including annotated draft genome sequences of Ceratocystis pirilliformis, Diaporthe australafricana, Fusarium ophioides, Paecilomyces lecythidis, and Sporothrix stenoceras.</title>
        <authorList>
            <person name="Aylward J."/>
            <person name="Wilson A.M."/>
            <person name="Visagie C.M."/>
            <person name="Spraker J."/>
            <person name="Barnes I."/>
            <person name="Buitendag C."/>
            <person name="Ceriani C."/>
            <person name="Del Mar Angel L."/>
            <person name="du Plessis D."/>
            <person name="Fuchs T."/>
            <person name="Gasser K."/>
            <person name="Kramer D."/>
            <person name="Li W."/>
            <person name="Munsamy K."/>
            <person name="Piso A."/>
            <person name="Price J.L."/>
            <person name="Sonnekus B."/>
            <person name="Thomas C."/>
            <person name="van der Nest A."/>
            <person name="van Dijk A."/>
            <person name="van Heerden A."/>
            <person name="van Vuuren N."/>
            <person name="Yilmaz N."/>
            <person name="Duong T.A."/>
            <person name="van der Merwe N.A."/>
            <person name="Wingfield M.J."/>
            <person name="Wingfield B.D."/>
        </authorList>
    </citation>
    <scope>NUCLEOTIDE SEQUENCE [LARGE SCALE GENOMIC DNA]</scope>
    <source>
        <strain evidence="20 21">CMW 18300</strain>
    </source>
</reference>
<proteinExistence type="inferred from homology"/>
<evidence type="ECO:0000256" key="5">
    <source>
        <dbReference type="ARBA" id="ARBA00022676"/>
    </source>
</evidence>
<dbReference type="InterPro" id="IPR017168">
    <property type="entry name" value="CHR-like"/>
</dbReference>
<dbReference type="PANTHER" id="PTHR10963">
    <property type="entry name" value="GLYCOSYL HYDROLASE-RELATED"/>
    <property type="match status" value="1"/>
</dbReference>
<dbReference type="CDD" id="cd02183">
    <property type="entry name" value="GH16_fungal_CRH1_transglycosylase"/>
    <property type="match status" value="1"/>
</dbReference>
<evidence type="ECO:0000259" key="19">
    <source>
        <dbReference type="PROSITE" id="PS51762"/>
    </source>
</evidence>
<evidence type="ECO:0000256" key="15">
    <source>
        <dbReference type="ARBA" id="ARBA00038074"/>
    </source>
</evidence>
<keyword evidence="5" id="KW-0328">Glycosyltransferase</keyword>